<evidence type="ECO:0000256" key="1">
    <source>
        <dbReference type="ARBA" id="ARBA00001936"/>
    </source>
</evidence>
<name>A0A9J7ICW9_MUSDO</name>
<comment type="catalytic activity">
    <reaction evidence="20">
        <text>3-O-[beta-D-Xyl-(1-&gt;4)-Rib-ol-P-Rib-ol-P-3-beta-D-GalNAc-(1-&gt;3)-beta-D-GlcNAc-(1-&gt;4)-(O-6-P-alpha-D-Man)]-Thr-[protein] + UDP-alpha-D-glucuronate = 3-O-[beta-D-GlcA-(1-&gt;3)-beta-D-Xyl-(1-&gt;4)-Rib-ol-P-Rib-ol-P-3-beta-D-GalNAc-(1-&gt;3)-beta-D-GlcNAc-(1-&gt;4)-(O-6-P-alpha-D-Man)]-Thr-[protein] + UDP + H(+)</text>
        <dbReference type="Rhea" id="RHEA:46860"/>
        <dbReference type="Rhea" id="RHEA-COMP:15023"/>
        <dbReference type="Rhea" id="RHEA-COMP:17482"/>
        <dbReference type="ChEBI" id="CHEBI:15378"/>
        <dbReference type="ChEBI" id="CHEBI:58052"/>
        <dbReference type="ChEBI" id="CHEBI:58223"/>
        <dbReference type="ChEBI" id="CHEBI:142405"/>
        <dbReference type="ChEBI" id="CHEBI:177336"/>
    </reaction>
</comment>
<gene>
    <name evidence="22" type="primary">LOC101899356</name>
</gene>
<comment type="cofactor">
    <cofactor evidence="1">
        <name>Mn(2+)</name>
        <dbReference type="ChEBI" id="CHEBI:29035"/>
    </cofactor>
</comment>
<dbReference type="PANTHER" id="PTHR46420">
    <property type="entry name" value="BETA-1,4-GLUCURONYLTRANSFERASE 1"/>
    <property type="match status" value="1"/>
</dbReference>
<evidence type="ECO:0000313" key="22">
    <source>
        <dbReference type="RefSeq" id="XP_058982232.1"/>
    </source>
</evidence>
<dbReference type="AlphaFoldDB" id="A0A9J7ICW9"/>
<evidence type="ECO:0000256" key="12">
    <source>
        <dbReference type="ARBA" id="ARBA00023034"/>
    </source>
</evidence>
<evidence type="ECO:0000256" key="13">
    <source>
        <dbReference type="ARBA" id="ARBA00023136"/>
    </source>
</evidence>
<keyword evidence="15" id="KW-0464">Manganese</keyword>
<keyword evidence="12" id="KW-0333">Golgi apparatus</keyword>
<sequence>MMHKKYFSIKVTSIILLFCNVIWTIRLCFVSQHLSNLQTLTNRNATLLNGNRRMTLNAAAAGVNSPYGDSKQTLAAAQHLTSSQLLAEQVKSLNSLESFSLAFQNLSLNLGRWDNQRLYKLFDFALVGDNYEESSADSLICLATQTSVERLHSLAEVAKQFQGPISIAVFVAGNDEFTILQYYVTYLRLCFDFIRSNVTFHLAYPRERRPQHETADAYKLLQMFDCRYPLKTFLKISQLRTSETKRWRLRNLYPQNHLRNFARKGCQTKYVFLTDVDIIPSANIVPLLNEFLATASARCSSGLCAYVIPTLEIDERVRFPSHKSELLRLIKRGLARPFHEKVFIYNQFATNFSSWLANTQTDDRISISHQVTNYEFFYEPFYVALDNAPPHDERFVGYGFTRNSQVYEMYIAGYSFHVLTPVFTCHWGLQKKNARPSWREQQNTINSKRFEIFKKEIFARYKHPPIKQLFKTRT</sequence>
<evidence type="ECO:0000256" key="16">
    <source>
        <dbReference type="ARBA" id="ARBA00030723"/>
    </source>
</evidence>
<dbReference type="RefSeq" id="XP_058982232.1">
    <property type="nucleotide sequence ID" value="XM_059126249.1"/>
</dbReference>
<dbReference type="KEGG" id="mde:101899356"/>
<evidence type="ECO:0000256" key="18">
    <source>
        <dbReference type="ARBA" id="ARBA00032181"/>
    </source>
</evidence>
<dbReference type="Pfam" id="PF13896">
    <property type="entry name" value="Glyco_transf_49"/>
    <property type="match status" value="1"/>
</dbReference>
<proteinExistence type="inferred from homology"/>
<evidence type="ECO:0000256" key="2">
    <source>
        <dbReference type="ARBA" id="ARBA00004323"/>
    </source>
</evidence>
<evidence type="ECO:0000256" key="17">
    <source>
        <dbReference type="ARBA" id="ARBA00032175"/>
    </source>
</evidence>
<keyword evidence="6" id="KW-0328">Glycosyltransferase</keyword>
<evidence type="ECO:0000313" key="21">
    <source>
        <dbReference type="Proteomes" id="UP001652621"/>
    </source>
</evidence>
<dbReference type="GO" id="GO:0015020">
    <property type="term" value="F:glucuronosyltransferase activity"/>
    <property type="evidence" value="ECO:0007669"/>
    <property type="project" value="InterPro"/>
</dbReference>
<evidence type="ECO:0000256" key="8">
    <source>
        <dbReference type="ARBA" id="ARBA00022692"/>
    </source>
</evidence>
<keyword evidence="8" id="KW-0812">Transmembrane</keyword>
<dbReference type="GO" id="GO:0046872">
    <property type="term" value="F:metal ion binding"/>
    <property type="evidence" value="ECO:0007669"/>
    <property type="project" value="UniProtKB-KW"/>
</dbReference>
<dbReference type="PANTHER" id="PTHR46420:SF1">
    <property type="entry name" value="BETA-1,4-GLUCURONYLTRANSFERASE 1"/>
    <property type="match status" value="1"/>
</dbReference>
<keyword evidence="21" id="KW-1185">Reference proteome</keyword>
<keyword evidence="9" id="KW-0479">Metal-binding</keyword>
<dbReference type="GeneID" id="101899356"/>
<keyword evidence="10" id="KW-0735">Signal-anchor</keyword>
<accession>A0A9J7ICW9</accession>
<organism evidence="21 22">
    <name type="scientific">Musca domestica</name>
    <name type="common">House fly</name>
    <dbReference type="NCBI Taxonomy" id="7370"/>
    <lineage>
        <taxon>Eukaryota</taxon>
        <taxon>Metazoa</taxon>
        <taxon>Ecdysozoa</taxon>
        <taxon>Arthropoda</taxon>
        <taxon>Hexapoda</taxon>
        <taxon>Insecta</taxon>
        <taxon>Pterygota</taxon>
        <taxon>Neoptera</taxon>
        <taxon>Endopterygota</taxon>
        <taxon>Diptera</taxon>
        <taxon>Brachycera</taxon>
        <taxon>Muscomorpha</taxon>
        <taxon>Muscoidea</taxon>
        <taxon>Muscidae</taxon>
        <taxon>Musca</taxon>
    </lineage>
</organism>
<keyword evidence="11" id="KW-1133">Transmembrane helix</keyword>
<dbReference type="GO" id="GO:0035269">
    <property type="term" value="P:protein O-linked glycosylation via mannose"/>
    <property type="evidence" value="ECO:0007669"/>
    <property type="project" value="TreeGrafter"/>
</dbReference>
<evidence type="ECO:0000256" key="11">
    <source>
        <dbReference type="ARBA" id="ARBA00022989"/>
    </source>
</evidence>
<dbReference type="InterPro" id="IPR043189">
    <property type="entry name" value="B4GAT1"/>
</dbReference>
<protein>
    <recommendedName>
        <fullName evidence="5">Beta-1,4-glucuronyltransferase 1</fullName>
    </recommendedName>
    <alternativeName>
        <fullName evidence="16">I-beta-1,3-N-acetylglucosaminyltransferase</fullName>
    </alternativeName>
    <alternativeName>
        <fullName evidence="19">N-acetyllactosaminide beta-1,3-N-acetylglucosaminyltransferase</fullName>
    </alternativeName>
    <alternativeName>
        <fullName evidence="17">Poly-N-acetyllactosamine extension enzyme</fullName>
    </alternativeName>
    <alternativeName>
        <fullName evidence="18">UDP-GlcNAc:betaGal beta-1,3-N-acetylglucosaminyltransferase 1</fullName>
    </alternativeName>
</protein>
<evidence type="ECO:0000256" key="15">
    <source>
        <dbReference type="ARBA" id="ARBA00023211"/>
    </source>
</evidence>
<comment type="subcellular location">
    <subcellularLocation>
        <location evidence="2">Golgi apparatus membrane</location>
        <topology evidence="2">Single-pass type II membrane protein</topology>
    </subcellularLocation>
</comment>
<evidence type="ECO:0000256" key="9">
    <source>
        <dbReference type="ARBA" id="ARBA00022723"/>
    </source>
</evidence>
<evidence type="ECO:0000256" key="20">
    <source>
        <dbReference type="ARBA" id="ARBA00047852"/>
    </source>
</evidence>
<dbReference type="Proteomes" id="UP001652621">
    <property type="component" value="Unplaced"/>
</dbReference>
<evidence type="ECO:0000256" key="7">
    <source>
        <dbReference type="ARBA" id="ARBA00022679"/>
    </source>
</evidence>
<evidence type="ECO:0000256" key="6">
    <source>
        <dbReference type="ARBA" id="ARBA00022676"/>
    </source>
</evidence>
<evidence type="ECO:0000256" key="4">
    <source>
        <dbReference type="ARBA" id="ARBA00008539"/>
    </source>
</evidence>
<comment type="pathway">
    <text evidence="3">Protein modification; protein glycosylation.</text>
</comment>
<keyword evidence="7" id="KW-0808">Transferase</keyword>
<evidence type="ECO:0000256" key="5">
    <source>
        <dbReference type="ARBA" id="ARBA00017962"/>
    </source>
</evidence>
<keyword evidence="14" id="KW-0325">Glycoprotein</keyword>
<reference evidence="22" key="1">
    <citation type="submission" date="2025-08" db="UniProtKB">
        <authorList>
            <consortium name="RefSeq"/>
        </authorList>
    </citation>
    <scope>IDENTIFICATION</scope>
    <source>
        <strain evidence="22">Aabys</strain>
        <tissue evidence="22">Whole body</tissue>
    </source>
</reference>
<evidence type="ECO:0000256" key="10">
    <source>
        <dbReference type="ARBA" id="ARBA00022968"/>
    </source>
</evidence>
<comment type="similarity">
    <text evidence="4">Belongs to the glycosyltransferase 49 family.</text>
</comment>
<dbReference type="GO" id="GO:0000139">
    <property type="term" value="C:Golgi membrane"/>
    <property type="evidence" value="ECO:0007669"/>
    <property type="project" value="UniProtKB-SubCell"/>
</dbReference>
<evidence type="ECO:0000256" key="14">
    <source>
        <dbReference type="ARBA" id="ARBA00023180"/>
    </source>
</evidence>
<evidence type="ECO:0000256" key="19">
    <source>
        <dbReference type="ARBA" id="ARBA00033291"/>
    </source>
</evidence>
<evidence type="ECO:0000256" key="3">
    <source>
        <dbReference type="ARBA" id="ARBA00004922"/>
    </source>
</evidence>
<keyword evidence="13" id="KW-0472">Membrane</keyword>